<gene>
    <name evidence="2" type="ORF">UFOPK2001_00841</name>
</gene>
<proteinExistence type="predicted"/>
<name>A0A6J6JFQ6_9ZZZZ</name>
<keyword evidence="1" id="KW-0472">Membrane</keyword>
<protein>
    <submittedName>
        <fullName evidence="2">Unannotated protein</fullName>
    </submittedName>
</protein>
<reference evidence="2" key="1">
    <citation type="submission" date="2020-05" db="EMBL/GenBank/DDBJ databases">
        <authorList>
            <person name="Chiriac C."/>
            <person name="Salcher M."/>
            <person name="Ghai R."/>
            <person name="Kavagutti S V."/>
        </authorList>
    </citation>
    <scope>NUCLEOTIDE SEQUENCE</scope>
</reference>
<accession>A0A6J6JFQ6</accession>
<keyword evidence="1" id="KW-1133">Transmembrane helix</keyword>
<sequence length="227" mass="24762">MAKKNKEPGRFAQLLKIYKMTMAADKTAVWWALLALAIGALAGVVLGATLGSATTAGFIFWIVTGVLLGFLSGLLVMSRKAEAVAYGQIEGQPGAVSAVMRSALKRGWRGSEVPVAVNRNHDAVYRAIGPSGVVLIGEGVRSRVKLMLEDERRKVQRAVPGVDVKFIWVTQDEEGTRLMKLAPTLFKLKRVLNRTEVSAIDKRLSAIATSMPIPKGIDPKRMRPQRR</sequence>
<organism evidence="2">
    <name type="scientific">freshwater metagenome</name>
    <dbReference type="NCBI Taxonomy" id="449393"/>
    <lineage>
        <taxon>unclassified sequences</taxon>
        <taxon>metagenomes</taxon>
        <taxon>ecological metagenomes</taxon>
    </lineage>
</organism>
<dbReference type="InterPro" id="IPR025445">
    <property type="entry name" value="DUF4191"/>
</dbReference>
<dbReference type="Pfam" id="PF13829">
    <property type="entry name" value="DUF4191"/>
    <property type="match status" value="1"/>
</dbReference>
<feature type="transmembrane region" description="Helical" evidence="1">
    <location>
        <begin position="57"/>
        <end position="77"/>
    </location>
</feature>
<evidence type="ECO:0000313" key="2">
    <source>
        <dbReference type="EMBL" id="CAB4635997.1"/>
    </source>
</evidence>
<evidence type="ECO:0000256" key="1">
    <source>
        <dbReference type="SAM" id="Phobius"/>
    </source>
</evidence>
<dbReference type="AlphaFoldDB" id="A0A6J6JFQ6"/>
<dbReference type="EMBL" id="CAEZVN010000083">
    <property type="protein sequence ID" value="CAB4635997.1"/>
    <property type="molecule type" value="Genomic_DNA"/>
</dbReference>
<keyword evidence="1" id="KW-0812">Transmembrane</keyword>